<accession>A0AA38CRN1</accession>
<evidence type="ECO:0000256" key="8">
    <source>
        <dbReference type="ARBA" id="ARBA00022989"/>
    </source>
</evidence>
<keyword evidence="8" id="KW-1133">Transmembrane helix</keyword>
<evidence type="ECO:0000256" key="6">
    <source>
        <dbReference type="ARBA" id="ARBA00022692"/>
    </source>
</evidence>
<comment type="pathway">
    <text evidence="2">Glycan metabolism.</text>
</comment>
<protein>
    <recommendedName>
        <fullName evidence="13">O-fucosyltransferase family protein</fullName>
    </recommendedName>
</protein>
<dbReference type="GO" id="GO:0016020">
    <property type="term" value="C:membrane"/>
    <property type="evidence" value="ECO:0007669"/>
    <property type="project" value="UniProtKB-SubCell"/>
</dbReference>
<dbReference type="Pfam" id="PF10250">
    <property type="entry name" value="O-FucT"/>
    <property type="match status" value="1"/>
</dbReference>
<dbReference type="AlphaFoldDB" id="A0AA38CRN1"/>
<gene>
    <name evidence="14" type="ORF">KI387_012891</name>
</gene>
<comment type="subcellular location">
    <subcellularLocation>
        <location evidence="1">Membrane</location>
        <topology evidence="1">Single-pass type II membrane protein</topology>
    </subcellularLocation>
</comment>
<evidence type="ECO:0000256" key="4">
    <source>
        <dbReference type="ARBA" id="ARBA00022676"/>
    </source>
</evidence>
<dbReference type="Proteomes" id="UP000824469">
    <property type="component" value="Unassembled WGS sequence"/>
</dbReference>
<dbReference type="GO" id="GO:0006004">
    <property type="term" value="P:fucose metabolic process"/>
    <property type="evidence" value="ECO:0007669"/>
    <property type="project" value="UniProtKB-KW"/>
</dbReference>
<evidence type="ECO:0000313" key="14">
    <source>
        <dbReference type="EMBL" id="KAH9301308.1"/>
    </source>
</evidence>
<evidence type="ECO:0000256" key="12">
    <source>
        <dbReference type="ARBA" id="ARBA00023277"/>
    </source>
</evidence>
<evidence type="ECO:0000256" key="1">
    <source>
        <dbReference type="ARBA" id="ARBA00004606"/>
    </source>
</evidence>
<keyword evidence="9" id="KW-0472">Membrane</keyword>
<keyword evidence="10" id="KW-0325">Glycoprotein</keyword>
<dbReference type="GO" id="GO:0005737">
    <property type="term" value="C:cytoplasm"/>
    <property type="evidence" value="ECO:0007669"/>
    <property type="project" value="TreeGrafter"/>
</dbReference>
<keyword evidence="11" id="KW-0294">Fucose metabolism</keyword>
<evidence type="ECO:0000256" key="9">
    <source>
        <dbReference type="ARBA" id="ARBA00023136"/>
    </source>
</evidence>
<evidence type="ECO:0000256" key="5">
    <source>
        <dbReference type="ARBA" id="ARBA00022679"/>
    </source>
</evidence>
<organism evidence="14 15">
    <name type="scientific">Taxus chinensis</name>
    <name type="common">Chinese yew</name>
    <name type="synonym">Taxus wallichiana var. chinensis</name>
    <dbReference type="NCBI Taxonomy" id="29808"/>
    <lineage>
        <taxon>Eukaryota</taxon>
        <taxon>Viridiplantae</taxon>
        <taxon>Streptophyta</taxon>
        <taxon>Embryophyta</taxon>
        <taxon>Tracheophyta</taxon>
        <taxon>Spermatophyta</taxon>
        <taxon>Pinopsida</taxon>
        <taxon>Pinidae</taxon>
        <taxon>Conifers II</taxon>
        <taxon>Cupressales</taxon>
        <taxon>Taxaceae</taxon>
        <taxon>Taxus</taxon>
    </lineage>
</organism>
<keyword evidence="4" id="KW-0328">Glycosyltransferase</keyword>
<evidence type="ECO:0000256" key="2">
    <source>
        <dbReference type="ARBA" id="ARBA00004881"/>
    </source>
</evidence>
<keyword evidence="12" id="KW-0119">Carbohydrate metabolism</keyword>
<dbReference type="InterPro" id="IPR019378">
    <property type="entry name" value="GDP-Fuc_O-FucTrfase"/>
</dbReference>
<keyword evidence="5" id="KW-0808">Transferase</keyword>
<comment type="caution">
    <text evidence="14">The sequence shown here is derived from an EMBL/GenBank/DDBJ whole genome shotgun (WGS) entry which is preliminary data.</text>
</comment>
<evidence type="ECO:0000256" key="13">
    <source>
        <dbReference type="ARBA" id="ARBA00030350"/>
    </source>
</evidence>
<dbReference type="PANTHER" id="PTHR31741">
    <property type="entry name" value="OS02G0726500 PROTEIN-RELATED"/>
    <property type="match status" value="1"/>
</dbReference>
<dbReference type="PANTHER" id="PTHR31741:SF4">
    <property type="entry name" value="O-FUCOSYLTRANSFERASE 28"/>
    <property type="match status" value="1"/>
</dbReference>
<sequence length="500" mass="57048">MAANMLAVCSTVPDRILPLDTIQKPLGDAAVIRVLTEDSQHFATTFESSPLLGIIDSSEALDIQDNHLSDELWSKPDTTRFFQCIDHSQHSKRSAEKHNGYIVVNANGGLNQMRTGICDMVAIARIMNAALVIPTLDHSSFWDDPSEFKDIFDVHHFIDTLKEHVHIVDSLPASLKKIESLKKAPVSWSKASFYKDEMLPLLKHHKVLYFTRTDARLANNNLPDSIQKLRCRANYQALKFAEPIQNLSHTLLSRIQGKSPFIALHLRYEKDMLAFTGCAHGLSSKEEEELRKMRIGVEHWKEKEIDGEERRIQGGCPLTPHETGLFLKALGYPSLAKIYIVAGELYGNGSLESLKKHFPNIYTHLSLATEEELEPLRQYQNRLAGLDYIMALESDVFVYTFDGNMAKSVQGHRRFEGFKKTISPDRKNLVRLIDEYESKSISWEVFEHQVKEVHAHRIGDPYSREPGEFPKTEEYFYANPFPGCICQKKQSPRRVLKENL</sequence>
<dbReference type="GO" id="GO:0016757">
    <property type="term" value="F:glycosyltransferase activity"/>
    <property type="evidence" value="ECO:0007669"/>
    <property type="project" value="UniProtKB-KW"/>
</dbReference>
<name>A0AA38CRN1_TAXCH</name>
<evidence type="ECO:0000256" key="3">
    <source>
        <dbReference type="ARBA" id="ARBA00007737"/>
    </source>
</evidence>
<proteinExistence type="inferred from homology"/>
<evidence type="ECO:0000313" key="15">
    <source>
        <dbReference type="Proteomes" id="UP000824469"/>
    </source>
</evidence>
<evidence type="ECO:0000256" key="10">
    <source>
        <dbReference type="ARBA" id="ARBA00023180"/>
    </source>
</evidence>
<keyword evidence="6" id="KW-0812">Transmembrane</keyword>
<evidence type="ECO:0000256" key="7">
    <source>
        <dbReference type="ARBA" id="ARBA00022968"/>
    </source>
</evidence>
<dbReference type="PIRSF" id="PIRSF009360">
    <property type="entry name" value="UCP009360"/>
    <property type="match status" value="1"/>
</dbReference>
<keyword evidence="7" id="KW-0735">Signal-anchor</keyword>
<evidence type="ECO:0000256" key="11">
    <source>
        <dbReference type="ARBA" id="ARBA00023253"/>
    </source>
</evidence>
<dbReference type="InterPro" id="IPR024709">
    <property type="entry name" value="FucosylTrfase_pln"/>
</dbReference>
<reference evidence="14 15" key="1">
    <citation type="journal article" date="2021" name="Nat. Plants">
        <title>The Taxus genome provides insights into paclitaxel biosynthesis.</title>
        <authorList>
            <person name="Xiong X."/>
            <person name="Gou J."/>
            <person name="Liao Q."/>
            <person name="Li Y."/>
            <person name="Zhou Q."/>
            <person name="Bi G."/>
            <person name="Li C."/>
            <person name="Du R."/>
            <person name="Wang X."/>
            <person name="Sun T."/>
            <person name="Guo L."/>
            <person name="Liang H."/>
            <person name="Lu P."/>
            <person name="Wu Y."/>
            <person name="Zhang Z."/>
            <person name="Ro D.K."/>
            <person name="Shang Y."/>
            <person name="Huang S."/>
            <person name="Yan J."/>
        </authorList>
    </citation>
    <scope>NUCLEOTIDE SEQUENCE [LARGE SCALE GENOMIC DNA]</scope>
    <source>
        <strain evidence="14">Ta-2019</strain>
    </source>
</reference>
<comment type="similarity">
    <text evidence="3">Belongs to the glycosyltransferase GT106 family.</text>
</comment>
<dbReference type="OMA" id="ISWEIFQ"/>
<dbReference type="EMBL" id="JAHRHJ020000009">
    <property type="protein sequence ID" value="KAH9301308.1"/>
    <property type="molecule type" value="Genomic_DNA"/>
</dbReference>
<keyword evidence="15" id="KW-1185">Reference proteome</keyword>
<dbReference type="CDD" id="cd11299">
    <property type="entry name" value="O-FucT_plant"/>
    <property type="match status" value="1"/>
</dbReference>